<dbReference type="InterPro" id="IPR003593">
    <property type="entry name" value="AAA+_ATPase"/>
</dbReference>
<dbReference type="Pfam" id="PF00931">
    <property type="entry name" value="NB-ARC"/>
    <property type="match status" value="1"/>
</dbReference>
<dbReference type="GO" id="GO:0006952">
    <property type="term" value="P:defense response"/>
    <property type="evidence" value="ECO:0007669"/>
    <property type="project" value="UniProtKB-KW"/>
</dbReference>
<dbReference type="SUPFAM" id="SSF52058">
    <property type="entry name" value="L domain-like"/>
    <property type="match status" value="1"/>
</dbReference>
<dbReference type="InterPro" id="IPR000157">
    <property type="entry name" value="TIR_dom"/>
</dbReference>
<evidence type="ECO:0000256" key="3">
    <source>
        <dbReference type="ARBA" id="ARBA00022737"/>
    </source>
</evidence>
<evidence type="ECO:0000313" key="10">
    <source>
        <dbReference type="EMBL" id="CAA7051488.1"/>
    </source>
</evidence>
<gene>
    <name evidence="9" type="ORF">MERR_LOCUS22826</name>
    <name evidence="10" type="ORF">MERR_LOCUS38723</name>
</gene>
<dbReference type="Gene3D" id="3.40.50.10140">
    <property type="entry name" value="Toll/interleukin-1 receptor homology (TIR) domain"/>
    <property type="match status" value="1"/>
</dbReference>
<dbReference type="EMBL" id="CACVBM020001160">
    <property type="protein sequence ID" value="CAA7035591.1"/>
    <property type="molecule type" value="Genomic_DNA"/>
</dbReference>
<dbReference type="SUPFAM" id="SSF52200">
    <property type="entry name" value="Toll/Interleukin receptor TIR domain"/>
    <property type="match status" value="1"/>
</dbReference>
<dbReference type="PROSITE" id="PS50104">
    <property type="entry name" value="TIR"/>
    <property type="match status" value="1"/>
</dbReference>
<evidence type="ECO:0000259" key="8">
    <source>
        <dbReference type="PROSITE" id="PS50104"/>
    </source>
</evidence>
<dbReference type="Pfam" id="PF01582">
    <property type="entry name" value="TIR"/>
    <property type="match status" value="1"/>
</dbReference>
<dbReference type="PANTHER" id="PTHR11017:SF333">
    <property type="entry name" value="ADP-RIBOSYL CYCLASE_CYCLIC ADP-RIBOSE HYDROLASE-RELATED"/>
    <property type="match status" value="1"/>
</dbReference>
<dbReference type="GO" id="GO:0043531">
    <property type="term" value="F:ADP binding"/>
    <property type="evidence" value="ECO:0007669"/>
    <property type="project" value="InterPro"/>
</dbReference>
<dbReference type="Gene3D" id="1.10.8.430">
    <property type="entry name" value="Helical domain of apoptotic protease-activating factors"/>
    <property type="match status" value="1"/>
</dbReference>
<comment type="catalytic activity">
    <reaction evidence="7">
        <text>NAD(+) + H2O = ADP-D-ribose + nicotinamide + H(+)</text>
        <dbReference type="Rhea" id="RHEA:16301"/>
        <dbReference type="ChEBI" id="CHEBI:15377"/>
        <dbReference type="ChEBI" id="CHEBI:15378"/>
        <dbReference type="ChEBI" id="CHEBI:17154"/>
        <dbReference type="ChEBI" id="CHEBI:57540"/>
        <dbReference type="ChEBI" id="CHEBI:57967"/>
        <dbReference type="EC" id="3.2.2.6"/>
    </reaction>
    <physiologicalReaction direction="left-to-right" evidence="7">
        <dbReference type="Rhea" id="RHEA:16302"/>
    </physiologicalReaction>
</comment>
<dbReference type="PANTHER" id="PTHR11017">
    <property type="entry name" value="LEUCINE-RICH REPEAT-CONTAINING PROTEIN"/>
    <property type="match status" value="1"/>
</dbReference>
<accession>A0A6D2KTW5</accession>
<dbReference type="SUPFAM" id="SSF52540">
    <property type="entry name" value="P-loop containing nucleoside triphosphate hydrolases"/>
    <property type="match status" value="1"/>
</dbReference>
<evidence type="ECO:0000313" key="11">
    <source>
        <dbReference type="Proteomes" id="UP000467841"/>
    </source>
</evidence>
<dbReference type="Proteomes" id="UP000467841">
    <property type="component" value="Unassembled WGS sequence"/>
</dbReference>
<dbReference type="SMART" id="SM00255">
    <property type="entry name" value="TIR"/>
    <property type="match status" value="1"/>
</dbReference>
<dbReference type="GO" id="GO:0007165">
    <property type="term" value="P:signal transduction"/>
    <property type="evidence" value="ECO:0007669"/>
    <property type="project" value="InterPro"/>
</dbReference>
<dbReference type="EC" id="3.2.2.6" evidence="1"/>
<dbReference type="Pfam" id="PF23598">
    <property type="entry name" value="LRR_14"/>
    <property type="match status" value="1"/>
</dbReference>
<sequence>MDSSSLSLPSSLSRNWKHHVFPSFHGPDVRKDFLSYILKEFRSKGIDPFIDNDIERSKSIGPELIEAIRGSKIAIVLLSMNYPSSTWCLDELVEIMKCREDLGQIVMPIFYKLNPTDVKKQTGSFGKVFEKHCEGKTKENIERWRQVLVEVGKIAGYHSCNWDDEAAMVEKIAIDISNKLNILTSSSDFDHFVGMEAHMEKMESFLSLDMDEVRMIGIWGPPGIGKTTIARFLFHQLSNRFQLSVFMENIKTRYTIPACSDDYPAKLQLQQQFMSKIINQEDFKIANLGIAQQRLQDKKVLVVLDDVDQLVQLDAMAKETCWFGPGSRIIITTQYQNVLRAHRINHIYKVDFPSTNEAFQIFCTYAFGQKSPKEGFGELAWEVTYLSSKLPLGLKLMGSYFRGMSTQEWTKALPMLRTHVDGQIESILNYKSLEKVEEHLSNEFTDVRQGLHNLVERSLIYIDSYSTIRMDDLLLQLGREIVRKQSAHEPWKRQFLVDARDICKVLSEDDATSLRNLKWMDLCYSVNLKELPDLSTATKLKELNLQGCSSLLKLPSSIGNVTNLQKLDLSDCSSLVELPSSNGNLHKLPTLSLQGCSKLLVLPTNINLESLNELDLTDCSLLKTFPEISTNIKVLKLSGTAIEEVPPSVKSWPRLDDLHMSYCEKLRKSPHALDSITVLDLNDTEIKEVATWVKRSSCVRRVKFKECRNQPLRPHFPSFLAFFYAGVCESMKIVNYSFCQSEIHISYTNCSGLDHYARDSRISGSTCRHAFLPSGAMPVCFTYRAIGDSVKVKLHERSLPTPMRFMACIVLAKKSSDVAGVEERVHVTCTIIDKQNGLAAIYTVKQSFLVLTENMFTVEVREKVSCSKEFLFEFKVEEDKWEIRECGVFEHVEVIHVHEQVSS</sequence>
<dbReference type="GO" id="GO:0061809">
    <property type="term" value="F:NAD+ nucleosidase activity, cyclic ADP-ribose generating"/>
    <property type="evidence" value="ECO:0007669"/>
    <property type="project" value="UniProtKB-EC"/>
</dbReference>
<evidence type="ECO:0000256" key="2">
    <source>
        <dbReference type="ARBA" id="ARBA00022614"/>
    </source>
</evidence>
<dbReference type="PRINTS" id="PR00364">
    <property type="entry name" value="DISEASERSIST"/>
</dbReference>
<dbReference type="Pfam" id="PF23282">
    <property type="entry name" value="WHD_ROQ1"/>
    <property type="match status" value="1"/>
</dbReference>
<keyword evidence="11" id="KW-1185">Reference proteome</keyword>
<evidence type="ECO:0000256" key="7">
    <source>
        <dbReference type="ARBA" id="ARBA00047304"/>
    </source>
</evidence>
<dbReference type="InterPro" id="IPR058192">
    <property type="entry name" value="WHD_ROQ1-like"/>
</dbReference>
<reference evidence="10 11" key="1">
    <citation type="submission" date="2020-01" db="EMBL/GenBank/DDBJ databases">
        <authorList>
            <person name="Mishra B."/>
        </authorList>
    </citation>
    <scope>NUCLEOTIDE SEQUENCE [LARGE SCALE GENOMIC DNA]</scope>
</reference>
<keyword evidence="2" id="KW-0433">Leucine-rich repeat</keyword>
<evidence type="ECO:0000256" key="6">
    <source>
        <dbReference type="ARBA" id="ARBA00023027"/>
    </source>
</evidence>
<dbReference type="InterPro" id="IPR035897">
    <property type="entry name" value="Toll_tir_struct_dom_sf"/>
</dbReference>
<dbReference type="Pfam" id="PF20160">
    <property type="entry name" value="C-JID"/>
    <property type="match status" value="1"/>
</dbReference>
<dbReference type="FunFam" id="3.40.50.300:FF:001002">
    <property type="entry name" value="Disease resistance protein (TIR-NBS-LRR class)"/>
    <property type="match status" value="1"/>
</dbReference>
<dbReference type="Gene3D" id="3.40.50.300">
    <property type="entry name" value="P-loop containing nucleotide triphosphate hydrolases"/>
    <property type="match status" value="1"/>
</dbReference>
<keyword evidence="4" id="KW-0378">Hydrolase</keyword>
<dbReference type="GO" id="GO:0051707">
    <property type="term" value="P:response to other organism"/>
    <property type="evidence" value="ECO:0007669"/>
    <property type="project" value="UniProtKB-ARBA"/>
</dbReference>
<dbReference type="InterPro" id="IPR027417">
    <property type="entry name" value="P-loop_NTPase"/>
</dbReference>
<dbReference type="FunFam" id="3.40.50.10140:FF:000007">
    <property type="entry name" value="Disease resistance protein (TIR-NBS-LRR class)"/>
    <property type="match status" value="1"/>
</dbReference>
<dbReference type="InterPro" id="IPR055414">
    <property type="entry name" value="LRR_R13L4/SHOC2-like"/>
</dbReference>
<dbReference type="InterPro" id="IPR002182">
    <property type="entry name" value="NB-ARC"/>
</dbReference>
<evidence type="ECO:0000256" key="5">
    <source>
        <dbReference type="ARBA" id="ARBA00022821"/>
    </source>
</evidence>
<dbReference type="InterPro" id="IPR044974">
    <property type="entry name" value="Disease_R_plants"/>
</dbReference>
<keyword evidence="5" id="KW-0611">Plant defense</keyword>
<evidence type="ECO:0000313" key="9">
    <source>
        <dbReference type="EMBL" id="CAA7035591.1"/>
    </source>
</evidence>
<feature type="domain" description="TIR" evidence="8">
    <location>
        <begin position="16"/>
        <end position="180"/>
    </location>
</feature>
<dbReference type="OrthoDB" id="1088512at2759"/>
<dbReference type="AlphaFoldDB" id="A0A6D2KTW5"/>
<dbReference type="InterPro" id="IPR032675">
    <property type="entry name" value="LRR_dom_sf"/>
</dbReference>
<dbReference type="InterPro" id="IPR045344">
    <property type="entry name" value="C-JID"/>
</dbReference>
<keyword evidence="3" id="KW-0677">Repeat</keyword>
<organism evidence="10 11">
    <name type="scientific">Microthlaspi erraticum</name>
    <dbReference type="NCBI Taxonomy" id="1685480"/>
    <lineage>
        <taxon>Eukaryota</taxon>
        <taxon>Viridiplantae</taxon>
        <taxon>Streptophyta</taxon>
        <taxon>Embryophyta</taxon>
        <taxon>Tracheophyta</taxon>
        <taxon>Spermatophyta</taxon>
        <taxon>Magnoliopsida</taxon>
        <taxon>eudicotyledons</taxon>
        <taxon>Gunneridae</taxon>
        <taxon>Pentapetalae</taxon>
        <taxon>rosids</taxon>
        <taxon>malvids</taxon>
        <taxon>Brassicales</taxon>
        <taxon>Brassicaceae</taxon>
        <taxon>Coluteocarpeae</taxon>
        <taxon>Microthlaspi</taxon>
    </lineage>
</organism>
<dbReference type="Gene3D" id="3.80.10.10">
    <property type="entry name" value="Ribonuclease Inhibitor"/>
    <property type="match status" value="1"/>
</dbReference>
<keyword evidence="6" id="KW-0520">NAD</keyword>
<dbReference type="EMBL" id="CACVBM020001480">
    <property type="protein sequence ID" value="CAA7051488.1"/>
    <property type="molecule type" value="Genomic_DNA"/>
</dbReference>
<name>A0A6D2KTW5_9BRAS</name>
<evidence type="ECO:0000256" key="1">
    <source>
        <dbReference type="ARBA" id="ARBA00011982"/>
    </source>
</evidence>
<proteinExistence type="predicted"/>
<evidence type="ECO:0000256" key="4">
    <source>
        <dbReference type="ARBA" id="ARBA00022801"/>
    </source>
</evidence>
<dbReference type="SMART" id="SM00382">
    <property type="entry name" value="AAA"/>
    <property type="match status" value="1"/>
</dbReference>
<protein>
    <recommendedName>
        <fullName evidence="1">ADP-ribosyl cyclase/cyclic ADP-ribose hydrolase</fullName>
        <ecNumber evidence="1">3.2.2.6</ecNumber>
    </recommendedName>
</protein>
<dbReference type="InterPro" id="IPR042197">
    <property type="entry name" value="Apaf_helical"/>
</dbReference>